<feature type="active site" description="Charge relay system" evidence="10 11">
    <location>
        <position position="166"/>
    </location>
</feature>
<dbReference type="GO" id="GO:0005829">
    <property type="term" value="C:cytosol"/>
    <property type="evidence" value="ECO:0007669"/>
    <property type="project" value="TreeGrafter"/>
</dbReference>
<dbReference type="GO" id="GO:0006543">
    <property type="term" value="P:L-glutamine catabolic process"/>
    <property type="evidence" value="ECO:0007669"/>
    <property type="project" value="UniProtKB-UniRule"/>
</dbReference>
<name>A0A2M7V9K6_9BACT</name>
<dbReference type="PANTHER" id="PTHR31559:SF0">
    <property type="entry name" value="PYRIDOXAL 5'-PHOSPHATE SYNTHASE SUBUNIT SNO1-RELATED"/>
    <property type="match status" value="1"/>
</dbReference>
<organism evidence="13 14">
    <name type="scientific">Candidatus Magasanikbacteria bacterium CG_4_10_14_0_2_um_filter_37_12</name>
    <dbReference type="NCBI Taxonomy" id="1974637"/>
    <lineage>
        <taxon>Bacteria</taxon>
        <taxon>Candidatus Magasanikiibacteriota</taxon>
    </lineage>
</organism>
<evidence type="ECO:0000256" key="11">
    <source>
        <dbReference type="PIRSR" id="PIRSR005639-1"/>
    </source>
</evidence>
<comment type="subunit">
    <text evidence="9 10">In the presence of PdxS, forms a dodecamer of heterodimers. Only shows activity in the heterodimer.</text>
</comment>
<dbReference type="GO" id="GO:1903600">
    <property type="term" value="C:glutaminase complex"/>
    <property type="evidence" value="ECO:0007669"/>
    <property type="project" value="TreeGrafter"/>
</dbReference>
<dbReference type="InterPro" id="IPR021196">
    <property type="entry name" value="PdxT/SNO_CS"/>
</dbReference>
<evidence type="ECO:0000256" key="10">
    <source>
        <dbReference type="HAMAP-Rule" id="MF_01615"/>
    </source>
</evidence>
<evidence type="ECO:0000256" key="4">
    <source>
        <dbReference type="ARBA" id="ARBA00022962"/>
    </source>
</evidence>
<reference evidence="14" key="1">
    <citation type="submission" date="2017-09" db="EMBL/GenBank/DDBJ databases">
        <title>Depth-based differentiation of microbial function through sediment-hosted aquifers and enrichment of novel symbionts in the deep terrestrial subsurface.</title>
        <authorList>
            <person name="Probst A.J."/>
            <person name="Ladd B."/>
            <person name="Jarett J.K."/>
            <person name="Geller-Mcgrath D.E."/>
            <person name="Sieber C.M.K."/>
            <person name="Emerson J.B."/>
            <person name="Anantharaman K."/>
            <person name="Thomas B.C."/>
            <person name="Malmstrom R."/>
            <person name="Stieglmeier M."/>
            <person name="Klingl A."/>
            <person name="Woyke T."/>
            <person name="Ryan C.M."/>
            <person name="Banfield J.F."/>
        </authorList>
    </citation>
    <scope>NUCLEOTIDE SEQUENCE [LARGE SCALE GENOMIC DNA]</scope>
</reference>
<evidence type="ECO:0000256" key="9">
    <source>
        <dbReference type="ARBA" id="ARBA00064749"/>
    </source>
</evidence>
<dbReference type="PANTHER" id="PTHR31559">
    <property type="entry name" value="PYRIDOXAL 5'-PHOSPHATE SYNTHASE SUBUNIT SNO"/>
    <property type="match status" value="1"/>
</dbReference>
<dbReference type="PIRSF" id="PIRSF005639">
    <property type="entry name" value="Glut_amidoT_SNO"/>
    <property type="match status" value="1"/>
</dbReference>
<dbReference type="EC" id="4.3.3.6" evidence="10"/>
<feature type="binding site" evidence="10 12">
    <location>
        <begin position="128"/>
        <end position="129"/>
    </location>
    <ligand>
        <name>L-glutamine</name>
        <dbReference type="ChEBI" id="CHEBI:58359"/>
    </ligand>
</feature>
<keyword evidence="3 10" id="KW-0663">Pyridoxal phosphate</keyword>
<dbReference type="HAMAP" id="MF_01615">
    <property type="entry name" value="PdxT"/>
    <property type="match status" value="1"/>
</dbReference>
<comment type="function">
    <text evidence="8 10">Catalyzes the hydrolysis of glutamine to glutamate and ammonia as part of the biosynthesis of pyridoxal 5'-phosphate. The resulting ammonia molecule is channeled to the active site of PdxS.</text>
</comment>
<dbReference type="AlphaFoldDB" id="A0A2M7V9K6"/>
<dbReference type="PROSITE" id="PS01236">
    <property type="entry name" value="PDXT_SNO_1"/>
    <property type="match status" value="1"/>
</dbReference>
<dbReference type="Pfam" id="PF01174">
    <property type="entry name" value="SNO"/>
    <property type="match status" value="1"/>
</dbReference>
<dbReference type="Gene3D" id="3.40.50.880">
    <property type="match status" value="1"/>
</dbReference>
<accession>A0A2M7V9K6</accession>
<keyword evidence="5 10" id="KW-0456">Lyase</keyword>
<evidence type="ECO:0000313" key="14">
    <source>
        <dbReference type="Proteomes" id="UP000228568"/>
    </source>
</evidence>
<dbReference type="FunFam" id="3.40.50.880:FF:000010">
    <property type="entry name" value="uncharacterized protein LOC100176842 isoform X2"/>
    <property type="match status" value="1"/>
</dbReference>
<evidence type="ECO:0000256" key="1">
    <source>
        <dbReference type="ARBA" id="ARBA00008345"/>
    </source>
</evidence>
<evidence type="ECO:0000256" key="7">
    <source>
        <dbReference type="ARBA" id="ARBA00049534"/>
    </source>
</evidence>
<feature type="active site" description="Charge relay system" evidence="10 11">
    <location>
        <position position="164"/>
    </location>
</feature>
<dbReference type="GO" id="GO:0008614">
    <property type="term" value="P:pyridoxine metabolic process"/>
    <property type="evidence" value="ECO:0007669"/>
    <property type="project" value="TreeGrafter"/>
</dbReference>
<evidence type="ECO:0000256" key="12">
    <source>
        <dbReference type="PIRSR" id="PIRSR005639-2"/>
    </source>
</evidence>
<comment type="catalytic activity">
    <reaction evidence="7 10">
        <text>L-glutamine + H2O = L-glutamate + NH4(+)</text>
        <dbReference type="Rhea" id="RHEA:15889"/>
        <dbReference type="ChEBI" id="CHEBI:15377"/>
        <dbReference type="ChEBI" id="CHEBI:28938"/>
        <dbReference type="ChEBI" id="CHEBI:29985"/>
        <dbReference type="ChEBI" id="CHEBI:58359"/>
        <dbReference type="EC" id="3.5.1.2"/>
    </reaction>
</comment>
<proteinExistence type="inferred from homology"/>
<comment type="pathway">
    <text evidence="10">Cofactor biosynthesis; pyridoxal 5'-phosphate biosynthesis.</text>
</comment>
<dbReference type="InterPro" id="IPR002161">
    <property type="entry name" value="PdxT/SNO"/>
</dbReference>
<dbReference type="GO" id="GO:0004359">
    <property type="term" value="F:glutaminase activity"/>
    <property type="evidence" value="ECO:0007669"/>
    <property type="project" value="UniProtKB-UniRule"/>
</dbReference>
<evidence type="ECO:0000256" key="5">
    <source>
        <dbReference type="ARBA" id="ARBA00023239"/>
    </source>
</evidence>
<dbReference type="NCBIfam" id="TIGR03800">
    <property type="entry name" value="PLP_synth_Pdx2"/>
    <property type="match status" value="1"/>
</dbReference>
<dbReference type="InterPro" id="IPR029062">
    <property type="entry name" value="Class_I_gatase-like"/>
</dbReference>
<dbReference type="EC" id="3.5.1.2" evidence="10"/>
<dbReference type="GO" id="GO:0036381">
    <property type="term" value="F:pyridoxal 5'-phosphate synthase (glutamine hydrolysing) activity"/>
    <property type="evidence" value="ECO:0007669"/>
    <property type="project" value="UniProtKB-UniRule"/>
</dbReference>
<feature type="active site" description="Nucleophile" evidence="10 11">
    <location>
        <position position="78"/>
    </location>
</feature>
<dbReference type="GO" id="GO:0042823">
    <property type="term" value="P:pyridoxal phosphate biosynthetic process"/>
    <property type="evidence" value="ECO:0007669"/>
    <property type="project" value="UniProtKB-UniRule"/>
</dbReference>
<comment type="similarity">
    <text evidence="1 10">Belongs to the glutaminase PdxT/SNO family.</text>
</comment>
<dbReference type="UniPathway" id="UPA00245"/>
<gene>
    <name evidence="10" type="primary">pdxT</name>
    <name evidence="13" type="ORF">COX81_00750</name>
</gene>
<feature type="binding site" evidence="10 12">
    <location>
        <begin position="46"/>
        <end position="48"/>
    </location>
    <ligand>
        <name>L-glutamine</name>
        <dbReference type="ChEBI" id="CHEBI:58359"/>
    </ligand>
</feature>
<sequence>MTIGVLAIQGSVIEHLRMLDLLSVEKKEVRTKKDFDECNALIIPGGESTTMLSLLAEYKLDKLIIEKVKSGMPIYGTCAGMIVLANLGLIGIEIKRNAYGSQLDSFETVLTNIKKDQLGVDQLKAVFIRAPQVTVVGTGVDTLAQYNGHPVLLKQKNILVSSFHPELTDEMYIYKFFLDKIVSP</sequence>
<dbReference type="CDD" id="cd01749">
    <property type="entry name" value="GATase1_PB"/>
    <property type="match status" value="1"/>
</dbReference>
<dbReference type="PROSITE" id="PS51273">
    <property type="entry name" value="GATASE_TYPE_1"/>
    <property type="match status" value="1"/>
</dbReference>
<evidence type="ECO:0000256" key="8">
    <source>
        <dbReference type="ARBA" id="ARBA00054599"/>
    </source>
</evidence>
<evidence type="ECO:0000313" key="13">
    <source>
        <dbReference type="EMBL" id="PIZ95505.1"/>
    </source>
</evidence>
<dbReference type="SUPFAM" id="SSF52317">
    <property type="entry name" value="Class I glutamine amidotransferase-like"/>
    <property type="match status" value="1"/>
</dbReference>
<comment type="caution">
    <text evidence="13">The sequence shown here is derived from an EMBL/GenBank/DDBJ whole genome shotgun (WGS) entry which is preliminary data.</text>
</comment>
<keyword evidence="2 10" id="KW-0378">Hydrolase</keyword>
<dbReference type="PROSITE" id="PS51130">
    <property type="entry name" value="PDXT_SNO_2"/>
    <property type="match status" value="1"/>
</dbReference>
<dbReference type="Proteomes" id="UP000228568">
    <property type="component" value="Unassembled WGS sequence"/>
</dbReference>
<evidence type="ECO:0000256" key="3">
    <source>
        <dbReference type="ARBA" id="ARBA00022898"/>
    </source>
</evidence>
<comment type="catalytic activity">
    <reaction evidence="6 10">
        <text>aldehydo-D-ribose 5-phosphate + D-glyceraldehyde 3-phosphate + L-glutamine = pyridoxal 5'-phosphate + L-glutamate + phosphate + 3 H2O + H(+)</text>
        <dbReference type="Rhea" id="RHEA:31507"/>
        <dbReference type="ChEBI" id="CHEBI:15377"/>
        <dbReference type="ChEBI" id="CHEBI:15378"/>
        <dbReference type="ChEBI" id="CHEBI:29985"/>
        <dbReference type="ChEBI" id="CHEBI:43474"/>
        <dbReference type="ChEBI" id="CHEBI:58273"/>
        <dbReference type="ChEBI" id="CHEBI:58359"/>
        <dbReference type="ChEBI" id="CHEBI:59776"/>
        <dbReference type="ChEBI" id="CHEBI:597326"/>
        <dbReference type="EC" id="4.3.3.6"/>
    </reaction>
</comment>
<protein>
    <recommendedName>
        <fullName evidence="10">Pyridoxal 5'-phosphate synthase subunit PdxT</fullName>
        <ecNumber evidence="10">4.3.3.6</ecNumber>
    </recommendedName>
    <alternativeName>
        <fullName evidence="10">Pdx2</fullName>
    </alternativeName>
    <alternativeName>
        <fullName evidence="10">Pyridoxal 5'-phosphate synthase glutaminase subunit</fullName>
        <ecNumber evidence="10">3.5.1.2</ecNumber>
    </alternativeName>
</protein>
<evidence type="ECO:0000256" key="6">
    <source>
        <dbReference type="ARBA" id="ARBA00047992"/>
    </source>
</evidence>
<feature type="binding site" evidence="10 12">
    <location>
        <position position="96"/>
    </location>
    <ligand>
        <name>L-glutamine</name>
        <dbReference type="ChEBI" id="CHEBI:58359"/>
    </ligand>
</feature>
<keyword evidence="4 10" id="KW-0315">Glutamine amidotransferase</keyword>
<dbReference type="EMBL" id="PFPK01000010">
    <property type="protein sequence ID" value="PIZ95505.1"/>
    <property type="molecule type" value="Genomic_DNA"/>
</dbReference>
<evidence type="ECO:0000256" key="2">
    <source>
        <dbReference type="ARBA" id="ARBA00022801"/>
    </source>
</evidence>